<evidence type="ECO:0000256" key="2">
    <source>
        <dbReference type="ARBA" id="ARBA00004988"/>
    </source>
</evidence>
<evidence type="ECO:0000313" key="6">
    <source>
        <dbReference type="EMBL" id="CAE0039863.1"/>
    </source>
</evidence>
<dbReference type="UniPathway" id="UPA00115">
    <property type="reaction ID" value="UER00412"/>
</dbReference>
<dbReference type="GO" id="GO:0009052">
    <property type="term" value="P:pentose-phosphate shunt, non-oxidative branch"/>
    <property type="evidence" value="ECO:0007669"/>
    <property type="project" value="InterPro"/>
</dbReference>
<dbReference type="GO" id="GO:0006729">
    <property type="term" value="P:tetrahydrobiopterin biosynthetic process"/>
    <property type="evidence" value="ECO:0007669"/>
    <property type="project" value="InterPro"/>
</dbReference>
<dbReference type="GO" id="GO:0008124">
    <property type="term" value="F:4-alpha-hydroxytetrahydrobiopterin dehydratase activity"/>
    <property type="evidence" value="ECO:0007669"/>
    <property type="project" value="InterPro"/>
</dbReference>
<dbReference type="Pfam" id="PF06026">
    <property type="entry name" value="Rib_5-P_isom_A"/>
    <property type="match status" value="1"/>
</dbReference>
<evidence type="ECO:0000256" key="4">
    <source>
        <dbReference type="ARBA" id="ARBA00011959"/>
    </source>
</evidence>
<dbReference type="PANTHER" id="PTHR43748:SF3">
    <property type="entry name" value="RIBOSE-5-PHOSPHATE ISOMERASE 3, CHLOROPLASTIC-RELATED"/>
    <property type="match status" value="1"/>
</dbReference>
<evidence type="ECO:0000256" key="5">
    <source>
        <dbReference type="ARBA" id="ARBA00023235"/>
    </source>
</evidence>
<dbReference type="AlphaFoldDB" id="A0A7S3E9T2"/>
<dbReference type="Gene3D" id="3.30.1360.20">
    <property type="entry name" value="Transcriptional coactivator/pterin dehydratase"/>
    <property type="match status" value="1"/>
</dbReference>
<dbReference type="GO" id="GO:0004751">
    <property type="term" value="F:ribose-5-phosphate isomerase activity"/>
    <property type="evidence" value="ECO:0007669"/>
    <property type="project" value="UniProtKB-EC"/>
</dbReference>
<name>A0A7S3E9T2_9RHOD</name>
<comment type="pathway">
    <text evidence="2">Carbohydrate degradation; pentose phosphate pathway; D-ribose 5-phosphate from D-ribulose 5-phosphate (non-oxidative stage): step 1/1.</text>
</comment>
<evidence type="ECO:0000256" key="3">
    <source>
        <dbReference type="ARBA" id="ARBA00008088"/>
    </source>
</evidence>
<dbReference type="EC" id="5.3.1.6" evidence="4"/>
<protein>
    <recommendedName>
        <fullName evidence="4">ribose-5-phosphate isomerase</fullName>
        <ecNumber evidence="4">5.3.1.6</ecNumber>
    </recommendedName>
</protein>
<comment type="catalytic activity">
    <reaction evidence="1">
        <text>aldehydo-D-ribose 5-phosphate = D-ribulose 5-phosphate</text>
        <dbReference type="Rhea" id="RHEA:14657"/>
        <dbReference type="ChEBI" id="CHEBI:58121"/>
        <dbReference type="ChEBI" id="CHEBI:58273"/>
        <dbReference type="EC" id="5.3.1.6"/>
    </reaction>
</comment>
<dbReference type="SUPFAM" id="SSF100950">
    <property type="entry name" value="NagB/RpiA/CoA transferase-like"/>
    <property type="match status" value="1"/>
</dbReference>
<gene>
    <name evidence="6" type="ORF">RMAR00112_LOCUS7822</name>
</gene>
<sequence>MAGFIPSPTVLLGRLLDGRRDRRCSLVRREAGDRDDLVDAVESAIEDHVESGMSIGIASTSIGAMAMDKLYRLIGTGKLVDVTLALPSKRMSNRAAELELPQIGPESFADLDLSIMHAAEFDDELNFVAQSTGASILRPRLVATRSKSLIIVANETAERARIGSKICVELSDMGAKHTLRRLMQLPALRSLSPVVSFRTKDSVPIRTLDGNRIAEFTMSPNKPMHSPFIVAEQISSVDGVMAHDLFTAKAHKGIIGANDVILERYPTVYMHKVEEAKLSNDQILERLANRGDWKLVESTVLENDYYMQTRQSASHFVQRLMRMATIMDVAVDVELVDKKTTLRVRSEGLRSRELNFVDEIQRLATEVLASAQDDMTIAYSNIFRRDPNPES</sequence>
<reference evidence="6" key="1">
    <citation type="submission" date="2021-01" db="EMBL/GenBank/DDBJ databases">
        <authorList>
            <person name="Corre E."/>
            <person name="Pelletier E."/>
            <person name="Niang G."/>
            <person name="Scheremetjew M."/>
            <person name="Finn R."/>
            <person name="Kale V."/>
            <person name="Holt S."/>
            <person name="Cochrane G."/>
            <person name="Meng A."/>
            <person name="Brown T."/>
            <person name="Cohen L."/>
        </authorList>
    </citation>
    <scope>NUCLEOTIDE SEQUENCE</scope>
    <source>
        <strain evidence="6">CCMP 769</strain>
    </source>
</reference>
<dbReference type="Gene3D" id="3.40.50.1360">
    <property type="match status" value="1"/>
</dbReference>
<dbReference type="InterPro" id="IPR050262">
    <property type="entry name" value="Ribose-5P_isomerase"/>
</dbReference>
<proteinExistence type="inferred from homology"/>
<accession>A0A7S3E9T2</accession>
<keyword evidence="5" id="KW-0413">Isomerase</keyword>
<organism evidence="6">
    <name type="scientific">Rhodosorus marinus</name>
    <dbReference type="NCBI Taxonomy" id="101924"/>
    <lineage>
        <taxon>Eukaryota</taxon>
        <taxon>Rhodophyta</taxon>
        <taxon>Stylonematophyceae</taxon>
        <taxon>Stylonematales</taxon>
        <taxon>Stylonemataceae</taxon>
        <taxon>Rhodosorus</taxon>
    </lineage>
</organism>
<evidence type="ECO:0000256" key="1">
    <source>
        <dbReference type="ARBA" id="ARBA00001713"/>
    </source>
</evidence>
<dbReference type="EMBL" id="HBHW01010302">
    <property type="protein sequence ID" value="CAE0039863.1"/>
    <property type="molecule type" value="Transcribed_RNA"/>
</dbReference>
<dbReference type="InterPro" id="IPR037171">
    <property type="entry name" value="NagB/RpiA_transferase-like"/>
</dbReference>
<comment type="similarity">
    <text evidence="3">Belongs to the ribose 5-phosphate isomerase family.</text>
</comment>
<dbReference type="PANTHER" id="PTHR43748">
    <property type="entry name" value="RIBOSE-5-PHOSPHATE ISOMERASE 3, CHLOROPLASTIC-RELATED"/>
    <property type="match status" value="1"/>
</dbReference>
<dbReference type="Gene3D" id="3.30.70.260">
    <property type="match status" value="1"/>
</dbReference>
<dbReference type="InterPro" id="IPR004788">
    <property type="entry name" value="Ribose5P_isomerase_type_A"/>
</dbReference>
<dbReference type="InterPro" id="IPR036428">
    <property type="entry name" value="PCD_sf"/>
</dbReference>